<evidence type="ECO:0000256" key="2">
    <source>
        <dbReference type="SAM" id="SignalP"/>
    </source>
</evidence>
<proteinExistence type="predicted"/>
<evidence type="ECO:0000313" key="3">
    <source>
        <dbReference type="EMBL" id="MFC0179846.1"/>
    </source>
</evidence>
<dbReference type="PROSITE" id="PS51257">
    <property type="entry name" value="PROKAR_LIPOPROTEIN"/>
    <property type="match status" value="1"/>
</dbReference>
<organism evidence="3 4">
    <name type="scientific">Thorsellia kenyensis</name>
    <dbReference type="NCBI Taxonomy" id="1549888"/>
    <lineage>
        <taxon>Bacteria</taxon>
        <taxon>Pseudomonadati</taxon>
        <taxon>Pseudomonadota</taxon>
        <taxon>Gammaproteobacteria</taxon>
        <taxon>Enterobacterales</taxon>
        <taxon>Thorselliaceae</taxon>
        <taxon>Thorsellia</taxon>
    </lineage>
</organism>
<reference evidence="3 4" key="1">
    <citation type="submission" date="2024-09" db="EMBL/GenBank/DDBJ databases">
        <authorList>
            <person name="Sun Q."/>
            <person name="Mori K."/>
        </authorList>
    </citation>
    <scope>NUCLEOTIDE SEQUENCE [LARGE SCALE GENOMIC DNA]</scope>
    <source>
        <strain evidence="3 4">CCM 8545</strain>
    </source>
</reference>
<evidence type="ECO:0000313" key="4">
    <source>
        <dbReference type="Proteomes" id="UP001589758"/>
    </source>
</evidence>
<feature type="coiled-coil region" evidence="1">
    <location>
        <begin position="59"/>
        <end position="158"/>
    </location>
</feature>
<name>A0ABV6CE63_9GAMM</name>
<keyword evidence="2" id="KW-0732">Signal</keyword>
<sequence>MNKKIKLLASLSAIAFLAGCATDVKDCDPNSGDVSLVTKFNCQYSGTYQKRIDDRQKQLTDETALNSELKSVVKELQQELNRQDMEFGEAKAINDAARGRLNNLLQNLKQKTSSSQSLQAQINEIETLVNQSPQSNSEIEKRLQLEELKSKVSQLEQDLGLGL</sequence>
<comment type="caution">
    <text evidence="3">The sequence shown here is derived from an EMBL/GenBank/DDBJ whole genome shotgun (WGS) entry which is preliminary data.</text>
</comment>
<dbReference type="EMBL" id="JBHLXE010000077">
    <property type="protein sequence ID" value="MFC0179846.1"/>
    <property type="molecule type" value="Genomic_DNA"/>
</dbReference>
<dbReference type="RefSeq" id="WP_385876955.1">
    <property type="nucleotide sequence ID" value="NZ_JBHLXE010000077.1"/>
</dbReference>
<feature type="signal peptide" evidence="2">
    <location>
        <begin position="1"/>
        <end position="21"/>
    </location>
</feature>
<evidence type="ECO:0008006" key="5">
    <source>
        <dbReference type="Google" id="ProtNLM"/>
    </source>
</evidence>
<keyword evidence="1" id="KW-0175">Coiled coil</keyword>
<evidence type="ECO:0000256" key="1">
    <source>
        <dbReference type="SAM" id="Coils"/>
    </source>
</evidence>
<gene>
    <name evidence="3" type="ORF">ACFFIT_07060</name>
</gene>
<feature type="chain" id="PRO_5045769308" description="Lipoprotein" evidence="2">
    <location>
        <begin position="22"/>
        <end position="163"/>
    </location>
</feature>
<accession>A0ABV6CE63</accession>
<keyword evidence="4" id="KW-1185">Reference proteome</keyword>
<protein>
    <recommendedName>
        <fullName evidence="5">Lipoprotein</fullName>
    </recommendedName>
</protein>
<dbReference type="Proteomes" id="UP001589758">
    <property type="component" value="Unassembled WGS sequence"/>
</dbReference>